<sequence length="135" mass="14876">MATLLGSEFSSSGRKRRNCNNNIVTKLTSSKITGKGFSRGTELPGGLLQERDKPAKWHGIPDLLQKLHESSHPNSDLSHAHVFLKVHSIALNSVAVELLPLVTRCHVLLSGTGLLETSCKCAFSFSFCFFFLLFF</sequence>
<evidence type="ECO:0000313" key="2">
    <source>
        <dbReference type="Proteomes" id="UP001482620"/>
    </source>
</evidence>
<reference evidence="1 2" key="1">
    <citation type="submission" date="2021-06" db="EMBL/GenBank/DDBJ databases">
        <authorList>
            <person name="Palmer J.M."/>
        </authorList>
    </citation>
    <scope>NUCLEOTIDE SEQUENCE [LARGE SCALE GENOMIC DNA]</scope>
    <source>
        <strain evidence="2">if_2019</strain>
        <tissue evidence="1">Muscle</tissue>
    </source>
</reference>
<comment type="caution">
    <text evidence="1">The sequence shown here is derived from an EMBL/GenBank/DDBJ whole genome shotgun (WGS) entry which is preliminary data.</text>
</comment>
<name>A0ABV0SIM7_9TELE</name>
<evidence type="ECO:0000313" key="1">
    <source>
        <dbReference type="EMBL" id="MEQ2220425.1"/>
    </source>
</evidence>
<accession>A0ABV0SIM7</accession>
<organism evidence="1 2">
    <name type="scientific">Ilyodon furcidens</name>
    <name type="common">goldbreast splitfin</name>
    <dbReference type="NCBI Taxonomy" id="33524"/>
    <lineage>
        <taxon>Eukaryota</taxon>
        <taxon>Metazoa</taxon>
        <taxon>Chordata</taxon>
        <taxon>Craniata</taxon>
        <taxon>Vertebrata</taxon>
        <taxon>Euteleostomi</taxon>
        <taxon>Actinopterygii</taxon>
        <taxon>Neopterygii</taxon>
        <taxon>Teleostei</taxon>
        <taxon>Neoteleostei</taxon>
        <taxon>Acanthomorphata</taxon>
        <taxon>Ovalentaria</taxon>
        <taxon>Atherinomorphae</taxon>
        <taxon>Cyprinodontiformes</taxon>
        <taxon>Goodeidae</taxon>
        <taxon>Ilyodon</taxon>
    </lineage>
</organism>
<gene>
    <name evidence="1" type="ORF">ILYODFUR_005324</name>
</gene>
<keyword evidence="2" id="KW-1185">Reference proteome</keyword>
<proteinExistence type="predicted"/>
<dbReference type="EMBL" id="JAHRIQ010000308">
    <property type="protein sequence ID" value="MEQ2220425.1"/>
    <property type="molecule type" value="Genomic_DNA"/>
</dbReference>
<protein>
    <submittedName>
        <fullName evidence="1">Uncharacterized protein</fullName>
    </submittedName>
</protein>
<dbReference type="Proteomes" id="UP001482620">
    <property type="component" value="Unassembled WGS sequence"/>
</dbReference>